<proteinExistence type="predicted"/>
<sequence>MDAKCVDDMAIIEGLLRPFPLKLHLVFSPPDKSVNKVVPKYQLRQRNYNKKGVFNNTTYYVAKNYTITTYLDPQYKDDVFNKVSRVQKVNSAIMEWASDTNDSPAIRQLSTIERKLLSNNDSTATVENDFSSFLNELICRNKKEFIANSEQKSIQKVRVQIQNFGNIRSGSGSKILRISGLGPGRGPAKWWDDFIKLGQQTMQQFVHKQSTLTTLTMSPFTKCEQSKPNWFIW</sequence>
<evidence type="ECO:0000313" key="2">
    <source>
        <dbReference type="WBParaSite" id="nRc.2.0.1.t35874-RA"/>
    </source>
</evidence>
<protein>
    <submittedName>
        <fullName evidence="2">Uncharacterized protein</fullName>
    </submittedName>
</protein>
<dbReference type="Proteomes" id="UP000887565">
    <property type="component" value="Unplaced"/>
</dbReference>
<evidence type="ECO:0000313" key="1">
    <source>
        <dbReference type="Proteomes" id="UP000887565"/>
    </source>
</evidence>
<dbReference type="WBParaSite" id="nRc.2.0.1.t35874-RA">
    <property type="protein sequence ID" value="nRc.2.0.1.t35874-RA"/>
    <property type="gene ID" value="nRc.2.0.1.g35874"/>
</dbReference>
<name>A0A915KD75_ROMCU</name>
<keyword evidence="1" id="KW-1185">Reference proteome</keyword>
<dbReference type="AlphaFoldDB" id="A0A915KD75"/>
<reference evidence="2" key="1">
    <citation type="submission" date="2022-11" db="UniProtKB">
        <authorList>
            <consortium name="WormBaseParasite"/>
        </authorList>
    </citation>
    <scope>IDENTIFICATION</scope>
</reference>
<organism evidence="1 2">
    <name type="scientific">Romanomermis culicivorax</name>
    <name type="common">Nematode worm</name>
    <dbReference type="NCBI Taxonomy" id="13658"/>
    <lineage>
        <taxon>Eukaryota</taxon>
        <taxon>Metazoa</taxon>
        <taxon>Ecdysozoa</taxon>
        <taxon>Nematoda</taxon>
        <taxon>Enoplea</taxon>
        <taxon>Dorylaimia</taxon>
        <taxon>Mermithida</taxon>
        <taxon>Mermithoidea</taxon>
        <taxon>Mermithidae</taxon>
        <taxon>Romanomermis</taxon>
    </lineage>
</organism>
<accession>A0A915KD75</accession>